<dbReference type="Proteomes" id="UP001056588">
    <property type="component" value="Chromosome"/>
</dbReference>
<keyword evidence="1" id="KW-0812">Transmembrane</keyword>
<name>A0A2C6WMI0_9STAP</name>
<dbReference type="PANTHER" id="PTHR34980">
    <property type="entry name" value="INNER MEMBRANE PROTEIN-RELATED-RELATED"/>
    <property type="match status" value="1"/>
</dbReference>
<dbReference type="EMBL" id="MRZN01000010">
    <property type="protein sequence ID" value="PHK49569.1"/>
    <property type="molecule type" value="Genomic_DNA"/>
</dbReference>
<evidence type="ECO:0000313" key="5">
    <source>
        <dbReference type="Proteomes" id="UP001056588"/>
    </source>
</evidence>
<feature type="transmembrane region" description="Helical" evidence="1">
    <location>
        <begin position="24"/>
        <end position="44"/>
    </location>
</feature>
<feature type="transmembrane region" description="Helical" evidence="1">
    <location>
        <begin position="89"/>
        <end position="107"/>
    </location>
</feature>
<keyword evidence="5" id="KW-1185">Reference proteome</keyword>
<reference evidence="3" key="4">
    <citation type="submission" date="2022-03" db="EMBL/GenBank/DDBJ databases">
        <title>Complete Genome Sequence of Staphylococcus edaphicus strain CCM 8731.</title>
        <authorList>
            <person name="Rimmer C.O."/>
            <person name="Thomas J.C."/>
        </authorList>
    </citation>
    <scope>NUCLEOTIDE SEQUENCE</scope>
    <source>
        <strain evidence="3">CCM 8731</strain>
    </source>
</reference>
<evidence type="ECO:0000313" key="3">
    <source>
        <dbReference type="EMBL" id="UQW82001.1"/>
    </source>
</evidence>
<dbReference type="OrthoDB" id="2285053at2"/>
<gene>
    <name evidence="2" type="ORF">BTJ66_07350</name>
    <name evidence="3" type="ORF">MNY58_02515</name>
</gene>
<dbReference type="Proteomes" id="UP000223828">
    <property type="component" value="Unassembled WGS sequence"/>
</dbReference>
<organism evidence="2 4">
    <name type="scientific">Staphylococcus edaphicus</name>
    <dbReference type="NCBI Taxonomy" id="1955013"/>
    <lineage>
        <taxon>Bacteria</taxon>
        <taxon>Bacillati</taxon>
        <taxon>Bacillota</taxon>
        <taxon>Bacilli</taxon>
        <taxon>Bacillales</taxon>
        <taxon>Staphylococcaceae</taxon>
        <taxon>Staphylococcus</taxon>
    </lineage>
</organism>
<sequence length="146" mass="16420">MIEAYKDYWKRYIDFKGKSNRLEFWTPVLVHIISIFIIALIGAFSFIVGIFIVAAVLSALVGLFIIANIIPMAAVTLRRFYDAGRKRMTAIILVVLSVVVNIVFDIIQVDSIAIVLNVISVICTIILIVETLLPSQHVDDSQLKWL</sequence>
<accession>A0A2C6WMI0</accession>
<reference evidence="2" key="1">
    <citation type="journal article" date="2017" name="Appl. Environ. Microbiol.">
        <title>Staphylococcus edaphicus sp. nov., isolated in Antarctica, harbours mecC gene and genomic islands with suspected role in adaptation to extreme environment.</title>
        <authorList>
            <person name="Pantucek R."/>
            <person name="Sedlacek I."/>
            <person name="Indrakova A."/>
            <person name="Vrbovska V."/>
            <person name="Maslanova I."/>
            <person name="Kovarovic V."/>
            <person name="Svec P."/>
            <person name="Kralova S."/>
            <person name="Kristofova L."/>
            <person name="Keklakova J."/>
            <person name="Petras P."/>
            <person name="Doskar J."/>
        </authorList>
    </citation>
    <scope>NUCLEOTIDE SEQUENCE</scope>
    <source>
        <strain evidence="2">CCM 8730</strain>
    </source>
</reference>
<evidence type="ECO:0000313" key="4">
    <source>
        <dbReference type="Proteomes" id="UP000223828"/>
    </source>
</evidence>
<reference evidence="4" key="2">
    <citation type="submission" date="2017-10" db="EMBL/GenBank/DDBJ databases">
        <title>Staphylococcus edaphicus sp. nov., isolated in Antarctica, harbouring mecC gene and genomic islands essential in adaptation to extreme environment.</title>
        <authorList>
            <person name="Pantucek R."/>
            <person name="Sedlacek I."/>
            <person name="Indrakova A."/>
            <person name="Vrbovska V."/>
            <person name="Maslanova I."/>
            <person name="Kovarovic V."/>
            <person name="Svec P."/>
            <person name="Kralova S."/>
            <person name="Kristofova L."/>
            <person name="Keklakova J."/>
            <person name="Petras P."/>
            <person name="Doskar J."/>
        </authorList>
    </citation>
    <scope>NUCLEOTIDE SEQUENCE [LARGE SCALE GENOMIC DNA]</scope>
    <source>
        <strain evidence="4">CCM 5085</strain>
    </source>
</reference>
<dbReference type="RefSeq" id="WP_099090321.1">
    <property type="nucleotide sequence ID" value="NZ_CP093217.1"/>
</dbReference>
<protein>
    <submittedName>
        <fullName evidence="2">DUF805 domain-containing protein</fullName>
    </submittedName>
</protein>
<evidence type="ECO:0000256" key="1">
    <source>
        <dbReference type="SAM" id="Phobius"/>
    </source>
</evidence>
<dbReference type="InterPro" id="IPR008523">
    <property type="entry name" value="DUF805"/>
</dbReference>
<keyword evidence="1" id="KW-0472">Membrane</keyword>
<dbReference type="Pfam" id="PF05656">
    <property type="entry name" value="DUF805"/>
    <property type="match status" value="1"/>
</dbReference>
<keyword evidence="1" id="KW-1133">Transmembrane helix</keyword>
<feature type="transmembrane region" description="Helical" evidence="1">
    <location>
        <begin position="113"/>
        <end position="133"/>
    </location>
</feature>
<dbReference type="GO" id="GO:0005886">
    <property type="term" value="C:plasma membrane"/>
    <property type="evidence" value="ECO:0007669"/>
    <property type="project" value="TreeGrafter"/>
</dbReference>
<feature type="transmembrane region" description="Helical" evidence="1">
    <location>
        <begin position="50"/>
        <end position="77"/>
    </location>
</feature>
<dbReference type="AlphaFoldDB" id="A0A2C6WMI0"/>
<reference evidence="2" key="3">
    <citation type="submission" date="2017-10" db="EMBL/GenBank/DDBJ databases">
        <authorList>
            <person name="Vrbovska V."/>
            <person name="Kovarovic V."/>
            <person name="Indrakova A."/>
        </authorList>
    </citation>
    <scope>NUCLEOTIDE SEQUENCE</scope>
    <source>
        <strain evidence="2">CCM 8730</strain>
    </source>
</reference>
<proteinExistence type="predicted"/>
<dbReference type="PANTHER" id="PTHR34980:SF2">
    <property type="entry name" value="INNER MEMBRANE PROTEIN YHAH-RELATED"/>
    <property type="match status" value="1"/>
</dbReference>
<evidence type="ECO:0000313" key="2">
    <source>
        <dbReference type="EMBL" id="PHK49569.1"/>
    </source>
</evidence>
<dbReference type="EMBL" id="CP093217">
    <property type="protein sequence ID" value="UQW82001.1"/>
    <property type="molecule type" value="Genomic_DNA"/>
</dbReference>